<dbReference type="RefSeq" id="WP_057734777.1">
    <property type="nucleotide sequence ID" value="NZ_AZFS01000061.1"/>
</dbReference>
<keyword evidence="2" id="KW-0472">Membrane</keyword>
<keyword evidence="6" id="KW-1185">Reference proteome</keyword>
<gene>
    <name evidence="5" type="ORF">FD28_GL000917</name>
</gene>
<dbReference type="Pfam" id="PF13240">
    <property type="entry name" value="Zn_Ribbon_1"/>
    <property type="match status" value="1"/>
</dbReference>
<dbReference type="PANTHER" id="PTHR40038:SF1">
    <property type="entry name" value="MEMBRANE-ASSOCIATED PROTEIN TCAA"/>
    <property type="match status" value="1"/>
</dbReference>
<evidence type="ECO:0000256" key="2">
    <source>
        <dbReference type="SAM" id="Phobius"/>
    </source>
</evidence>
<proteinExistence type="predicted"/>
<feature type="domain" description="Zinc-ribbon" evidence="3">
    <location>
        <begin position="21"/>
        <end position="43"/>
    </location>
</feature>
<dbReference type="STRING" id="1423753.FD28_GL000917"/>
<feature type="transmembrane region" description="Helical" evidence="2">
    <location>
        <begin position="94"/>
        <end position="113"/>
    </location>
</feature>
<feature type="compositionally biased region" description="Low complexity" evidence="1">
    <location>
        <begin position="59"/>
        <end position="79"/>
    </location>
</feature>
<accession>A0A0R1ULE7</accession>
<dbReference type="PATRIC" id="fig|1423753.3.peg.957"/>
<evidence type="ECO:0000256" key="1">
    <source>
        <dbReference type="SAM" id="MobiDB-lite"/>
    </source>
</evidence>
<sequence>MHLTPFAAPADNQPGGGQNHFCPNCGNPISPDDIFCQNCGYNLQADNATQPNTNTVPDQQPQPTRQQATQQQAPQQPTRQPRRPRQPMTKAKKIQWWSIGGVVVLLVIFFVWGNQHYSRAATLDREIASIKSGKNLTATFTSGSTDLKLSKSKLLPVNRYYSEHAKDLATLKSELQTGGSSSDGNFTYKQNGHHLLFFPKYQISVSPVYPTITTNHTGNVIKLDNQKIATATSDDYTKKLDAMVPGEYHLQSSGKVGSHHLTNSGDYHITNNKTYDLELTTVSVTFNTVPASAIYLNGKKIGNADDSGMYALNDEPWSSDMSAYAQYSSSAGKATTPSVHISKTDDQSDVDLDYKGMIEESDADDFFDNLFTAVDNLSNQGDMDEATDDDDDDMADFFANGSSNAQYSELKQMAEGYYKDDDLNGIDMSTDIKNVKPGPNETSLVTYTVKYDFALDDYDHIQTFQYTATLKPANDDNSSQSYEITKISGSQKVNDYHEDSDD</sequence>
<evidence type="ECO:0000259" key="3">
    <source>
        <dbReference type="Pfam" id="PF13240"/>
    </source>
</evidence>
<dbReference type="Pfam" id="PF22820">
    <property type="entry name" value="TcaA_3rd_4th"/>
    <property type="match status" value="1"/>
</dbReference>
<protein>
    <recommendedName>
        <fullName evidence="7">Zinc-ribbon domain-containing protein</fullName>
    </recommendedName>
</protein>
<feature type="compositionally biased region" description="Polar residues" evidence="1">
    <location>
        <begin position="475"/>
        <end position="493"/>
    </location>
</feature>
<evidence type="ECO:0000313" key="6">
    <source>
        <dbReference type="Proteomes" id="UP000051580"/>
    </source>
</evidence>
<feature type="region of interest" description="Disordered" evidence="1">
    <location>
        <begin position="471"/>
        <end position="502"/>
    </location>
</feature>
<comment type="caution">
    <text evidence="5">The sequence shown here is derived from an EMBL/GenBank/DDBJ whole genome shotgun (WGS) entry which is preliminary data.</text>
</comment>
<dbReference type="InterPro" id="IPR026870">
    <property type="entry name" value="Zinc_ribbon_dom"/>
</dbReference>
<feature type="region of interest" description="Disordered" evidence="1">
    <location>
        <begin position="49"/>
        <end position="91"/>
    </location>
</feature>
<keyword evidence="2" id="KW-0812">Transmembrane</keyword>
<keyword evidence="2" id="KW-1133">Transmembrane helix</keyword>
<name>A0A0R1ULE7_9LACO</name>
<reference evidence="5 6" key="1">
    <citation type="journal article" date="2015" name="Genome Announc.">
        <title>Expanding the biotechnology potential of lactobacilli through comparative genomics of 213 strains and associated genera.</title>
        <authorList>
            <person name="Sun Z."/>
            <person name="Harris H.M."/>
            <person name="McCann A."/>
            <person name="Guo C."/>
            <person name="Argimon S."/>
            <person name="Zhang W."/>
            <person name="Yang X."/>
            <person name="Jeffery I.B."/>
            <person name="Cooney J.C."/>
            <person name="Kagawa T.F."/>
            <person name="Liu W."/>
            <person name="Song Y."/>
            <person name="Salvetti E."/>
            <person name="Wrobel A."/>
            <person name="Rasinkangas P."/>
            <person name="Parkhill J."/>
            <person name="Rea M.C."/>
            <person name="O'Sullivan O."/>
            <person name="Ritari J."/>
            <person name="Douillard F.P."/>
            <person name="Paul Ross R."/>
            <person name="Yang R."/>
            <person name="Briner A.E."/>
            <person name="Felis G.E."/>
            <person name="de Vos W.M."/>
            <person name="Barrangou R."/>
            <person name="Klaenhammer T.R."/>
            <person name="Caufield P.W."/>
            <person name="Cui Y."/>
            <person name="Zhang H."/>
            <person name="O'Toole P.W."/>
        </authorList>
    </citation>
    <scope>NUCLEOTIDE SEQUENCE [LARGE SCALE GENOMIC DNA]</scope>
    <source>
        <strain evidence="5 6">DSM 16381</strain>
    </source>
</reference>
<evidence type="ECO:0000259" key="4">
    <source>
        <dbReference type="Pfam" id="PF22820"/>
    </source>
</evidence>
<feature type="domain" description="TcaA 4th" evidence="4">
    <location>
        <begin position="279"/>
        <end position="353"/>
    </location>
</feature>
<feature type="compositionally biased region" description="Basic residues" evidence="1">
    <location>
        <begin position="80"/>
        <end position="91"/>
    </location>
</feature>
<dbReference type="InterPro" id="IPR054530">
    <property type="entry name" value="TcaA_4th"/>
</dbReference>
<evidence type="ECO:0000313" key="5">
    <source>
        <dbReference type="EMBL" id="KRL93732.1"/>
    </source>
</evidence>
<dbReference type="EMBL" id="AZFS01000061">
    <property type="protein sequence ID" value="KRL93732.1"/>
    <property type="molecule type" value="Genomic_DNA"/>
</dbReference>
<feature type="compositionally biased region" description="Polar residues" evidence="1">
    <location>
        <begin position="49"/>
        <end position="58"/>
    </location>
</feature>
<evidence type="ECO:0008006" key="7">
    <source>
        <dbReference type="Google" id="ProtNLM"/>
    </source>
</evidence>
<dbReference type="OrthoDB" id="2327418at2"/>
<organism evidence="5 6">
    <name type="scientific">Levilactobacillus hammesii DSM 16381</name>
    <dbReference type="NCBI Taxonomy" id="1423753"/>
    <lineage>
        <taxon>Bacteria</taxon>
        <taxon>Bacillati</taxon>
        <taxon>Bacillota</taxon>
        <taxon>Bacilli</taxon>
        <taxon>Lactobacillales</taxon>
        <taxon>Lactobacillaceae</taxon>
        <taxon>Levilactobacillus</taxon>
    </lineage>
</organism>
<dbReference type="Proteomes" id="UP000051580">
    <property type="component" value="Unassembled WGS sequence"/>
</dbReference>
<dbReference type="PANTHER" id="PTHR40038">
    <property type="entry name" value="MEMBRANE-ASSOCIATED PROTEIN TCAA"/>
    <property type="match status" value="1"/>
</dbReference>
<dbReference type="AlphaFoldDB" id="A0A0R1ULE7"/>